<organism evidence="1 2">
    <name type="scientific">Duganella lactea</name>
    <dbReference type="NCBI Taxonomy" id="2692173"/>
    <lineage>
        <taxon>Bacteria</taxon>
        <taxon>Pseudomonadati</taxon>
        <taxon>Pseudomonadota</taxon>
        <taxon>Betaproteobacteria</taxon>
        <taxon>Burkholderiales</taxon>
        <taxon>Oxalobacteraceae</taxon>
        <taxon>Telluria group</taxon>
        <taxon>Duganella</taxon>
    </lineage>
</organism>
<dbReference type="AlphaFoldDB" id="A0A6L8MCU6"/>
<protein>
    <recommendedName>
        <fullName evidence="3">Phage virion morphogenesis protein</fullName>
    </recommendedName>
</protein>
<comment type="caution">
    <text evidence="1">The sequence shown here is derived from an EMBL/GenBank/DDBJ whole genome shotgun (WGS) entry which is preliminary data.</text>
</comment>
<dbReference type="EMBL" id="WWCP01000001">
    <property type="protein sequence ID" value="MYM80547.1"/>
    <property type="molecule type" value="Genomic_DNA"/>
</dbReference>
<evidence type="ECO:0008006" key="3">
    <source>
        <dbReference type="Google" id="ProtNLM"/>
    </source>
</evidence>
<name>A0A6L8MCU6_9BURK</name>
<sequence length="175" mass="18930">MSMITVSNQAFNDALTHLAARLDDMQPVLQGIGEDQVDRIKQRFATATAPDGAKWKPNSQATLVNYIASRGGFSKKTGKVSAKGRTLAISKRPLQGASGDLARQIFYVASASELVVGSSMIYAAMQHYGGTKAQFPHLWGDIPARPFLPVTPAGELYPQDVEFIVTSLRDYLVGD</sequence>
<evidence type="ECO:0000313" key="2">
    <source>
        <dbReference type="Proteomes" id="UP000474565"/>
    </source>
</evidence>
<dbReference type="InterPro" id="IPR006522">
    <property type="entry name" value="Phage_virion_morphogenesis"/>
</dbReference>
<gene>
    <name evidence="1" type="ORF">GTP44_01050</name>
</gene>
<accession>A0A6L8MCU6</accession>
<dbReference type="Pfam" id="PF05069">
    <property type="entry name" value="Phage_tail_S"/>
    <property type="match status" value="1"/>
</dbReference>
<dbReference type="Proteomes" id="UP000474565">
    <property type="component" value="Unassembled WGS sequence"/>
</dbReference>
<dbReference type="RefSeq" id="WP_161017956.1">
    <property type="nucleotide sequence ID" value="NZ_WWCP01000001.1"/>
</dbReference>
<evidence type="ECO:0000313" key="1">
    <source>
        <dbReference type="EMBL" id="MYM80547.1"/>
    </source>
</evidence>
<reference evidence="1 2" key="1">
    <citation type="submission" date="2019-12" db="EMBL/GenBank/DDBJ databases">
        <title>Novel species isolated from a subtropical stream in China.</title>
        <authorList>
            <person name="Lu H."/>
        </authorList>
    </citation>
    <scope>NUCLEOTIDE SEQUENCE [LARGE SCALE GENOMIC DNA]</scope>
    <source>
        <strain evidence="1 2">FT50W</strain>
    </source>
</reference>
<proteinExistence type="predicted"/>